<dbReference type="FunFam" id="1.10.472.80:FF:000001">
    <property type="entry name" value="TBC1 domain family member 22B"/>
    <property type="match status" value="1"/>
</dbReference>
<dbReference type="GO" id="GO:0005096">
    <property type="term" value="F:GTPase activator activity"/>
    <property type="evidence" value="ECO:0007669"/>
    <property type="project" value="UniProtKB-KW"/>
</dbReference>
<evidence type="ECO:0000256" key="2">
    <source>
        <dbReference type="ARBA" id="ARBA00043879"/>
    </source>
</evidence>
<dbReference type="AlphaFoldDB" id="A0A7E4W8L7"/>
<dbReference type="WBParaSite" id="Pan_g8396.t2">
    <property type="protein sequence ID" value="Pan_g8396.t2"/>
    <property type="gene ID" value="Pan_g8396"/>
</dbReference>
<dbReference type="PANTHER" id="PTHR22957">
    <property type="entry name" value="TBC1 DOMAIN FAMILY MEMBER GTPASE-ACTIVATING PROTEIN"/>
    <property type="match status" value="1"/>
</dbReference>
<keyword evidence="1" id="KW-0343">GTPase activation</keyword>
<organism evidence="5 6">
    <name type="scientific">Panagrellus redivivus</name>
    <name type="common">Microworm</name>
    <dbReference type="NCBI Taxonomy" id="6233"/>
    <lineage>
        <taxon>Eukaryota</taxon>
        <taxon>Metazoa</taxon>
        <taxon>Ecdysozoa</taxon>
        <taxon>Nematoda</taxon>
        <taxon>Chromadorea</taxon>
        <taxon>Rhabditida</taxon>
        <taxon>Tylenchina</taxon>
        <taxon>Panagrolaimomorpha</taxon>
        <taxon>Panagrolaimoidea</taxon>
        <taxon>Panagrolaimidae</taxon>
        <taxon>Panagrellus</taxon>
    </lineage>
</organism>
<dbReference type="PANTHER" id="PTHR22957:SF26">
    <property type="entry name" value="LD44506P"/>
    <property type="match status" value="1"/>
</dbReference>
<protein>
    <submittedName>
        <fullName evidence="6">Rab-GAP TBC domain-containing protein</fullName>
    </submittedName>
</protein>
<evidence type="ECO:0000313" key="6">
    <source>
        <dbReference type="WBParaSite" id="Pan_g8396.t2"/>
    </source>
</evidence>
<evidence type="ECO:0000256" key="3">
    <source>
        <dbReference type="SAM" id="MobiDB-lite"/>
    </source>
</evidence>
<proteinExistence type="predicted"/>
<keyword evidence="5" id="KW-1185">Reference proteome</keyword>
<dbReference type="Proteomes" id="UP000492821">
    <property type="component" value="Unassembled WGS sequence"/>
</dbReference>
<dbReference type="Gene3D" id="1.10.8.270">
    <property type="entry name" value="putative rabgap domain of human tbc1 domain family member 14 like domains"/>
    <property type="match status" value="1"/>
</dbReference>
<dbReference type="FunFam" id="1.10.8.270:FF:000004">
    <property type="entry name" value="TBC1 domain family, member 22B"/>
    <property type="match status" value="1"/>
</dbReference>
<dbReference type="Pfam" id="PF00566">
    <property type="entry name" value="RabGAP-TBC"/>
    <property type="match status" value="1"/>
</dbReference>
<reference evidence="5" key="1">
    <citation type="journal article" date="2013" name="Genetics">
        <title>The draft genome and transcriptome of Panagrellus redivivus are shaped by the harsh demands of a free-living lifestyle.</title>
        <authorList>
            <person name="Srinivasan J."/>
            <person name="Dillman A.R."/>
            <person name="Macchietto M.G."/>
            <person name="Heikkinen L."/>
            <person name="Lakso M."/>
            <person name="Fracchia K.M."/>
            <person name="Antoshechkin I."/>
            <person name="Mortazavi A."/>
            <person name="Wong G."/>
            <person name="Sternberg P.W."/>
        </authorList>
    </citation>
    <scope>NUCLEOTIDE SEQUENCE [LARGE SCALE GENOMIC DNA]</scope>
    <source>
        <strain evidence="5">MT8872</strain>
    </source>
</reference>
<dbReference type="Gene3D" id="1.10.472.80">
    <property type="entry name" value="Ypt/Rab-GAP domain of gyp1p, domain 3"/>
    <property type="match status" value="1"/>
</dbReference>
<evidence type="ECO:0000313" key="5">
    <source>
        <dbReference type="Proteomes" id="UP000492821"/>
    </source>
</evidence>
<dbReference type="InterPro" id="IPR035969">
    <property type="entry name" value="Rab-GAP_TBC_sf"/>
</dbReference>
<reference evidence="6" key="2">
    <citation type="submission" date="2020-10" db="UniProtKB">
        <authorList>
            <consortium name="WormBaseParasite"/>
        </authorList>
    </citation>
    <scope>IDENTIFICATION</scope>
</reference>
<comment type="function">
    <text evidence="2">May act as a GTPase-activating protein for Rab family protein(s).</text>
</comment>
<feature type="compositionally biased region" description="Low complexity" evidence="3">
    <location>
        <begin position="306"/>
        <end position="317"/>
    </location>
</feature>
<dbReference type="PROSITE" id="PS50086">
    <property type="entry name" value="TBC_RABGAP"/>
    <property type="match status" value="1"/>
</dbReference>
<evidence type="ECO:0000259" key="4">
    <source>
        <dbReference type="PROSITE" id="PS50086"/>
    </source>
</evidence>
<dbReference type="SUPFAM" id="SSF47923">
    <property type="entry name" value="Ypt/Rab-GAP domain of gyp1p"/>
    <property type="match status" value="2"/>
</dbReference>
<accession>A0A7E4W8L7</accession>
<dbReference type="InterPro" id="IPR000195">
    <property type="entry name" value="Rab-GAP-TBC_dom"/>
</dbReference>
<feature type="domain" description="Rab-GAP TBC" evidence="4">
    <location>
        <begin position="357"/>
        <end position="583"/>
    </location>
</feature>
<feature type="region of interest" description="Disordered" evidence="3">
    <location>
        <begin position="299"/>
        <end position="327"/>
    </location>
</feature>
<dbReference type="SMART" id="SM00164">
    <property type="entry name" value="TBC"/>
    <property type="match status" value="1"/>
</dbReference>
<evidence type="ECO:0000256" key="1">
    <source>
        <dbReference type="ARBA" id="ARBA00022468"/>
    </source>
</evidence>
<name>A0A7E4W8L7_PANRE</name>
<sequence length="658" mass="74370">MAVGDIIYLTTLTCASQHACAVARNPQKRRDGPVDRLSPISSSRFRNIDVVASPDSTKYPLTVGDQRGRRERRHRCSPQSERETVFGDLVPLRVSLPCLRRFLLLIRVSVVASRAGVLLIGTAAYSRLLTCPSRRLPRLFSVPLQERSVWIVAGHRTGRCLEGEIDRILALFRMPLMNFFSVKQIVGARYPPAAAKTDTPKKKDAEFHDYASSVSDVWDAGISVDNTLVNTSAAKVIQMHANGATSKNDIVMPNCNPHPVPSKNNKTRAMQMLAMQSNPPVRPTNTTASNTPLPASGIYPRLGGDTSTASSSVPAAPRGGPTPLETADQNRFHRLSRMLNNDDAIDMEQLRENCWMGIPHALRPDAWRILSGYVPTHAARREVTLNKKRDDYWKFVEQYFHTRYDEQHHETFRQISIDVPRMSPLIPLFQQKAVQEIFERVLYIWAVRHPASGYVQGINDLVTPFFVVFLSEHISPDVDVGSFEVTQLAKAKVDLVEADSFWCVTALLDTIQDNYTFAQPGIQRKVADLKDLLSRVDPVLYKHLENNQVEFLQFAFRWMNNLLMREIPLRATIRLWDTYLSELSGFSEFHTYVCAAFLRLWSKQLLAEADFQGIMLLLQSLPTQSWTDKQICELTADAFSLMSVFHGAKNHLNNLTPR</sequence>
<dbReference type="GO" id="GO:0071889">
    <property type="term" value="F:14-3-3 protein binding"/>
    <property type="evidence" value="ECO:0007669"/>
    <property type="project" value="UniProtKB-ARBA"/>
</dbReference>
<dbReference type="Gene3D" id="1.10.10.750">
    <property type="entry name" value="Ypt/Rab-GAP domain of gyp1p, domain 1"/>
    <property type="match status" value="1"/>
</dbReference>